<keyword evidence="10 22" id="KW-0812">Transmembrane</keyword>
<dbReference type="PANTHER" id="PTHR11523:SF10">
    <property type="entry name" value="SODIUM_POTASSIUM-TRANSPORTING ATPASE SUBUNIT BETA-1"/>
    <property type="match status" value="1"/>
</dbReference>
<evidence type="ECO:0000256" key="19">
    <source>
        <dbReference type="ARBA" id="ARBA00023201"/>
    </source>
</evidence>
<reference evidence="23 24" key="1">
    <citation type="journal article" date="2020" name="Nature">
        <title>Six reference-quality genomes reveal evolution of bat adaptations.</title>
        <authorList>
            <person name="Jebb D."/>
            <person name="Huang Z."/>
            <person name="Pippel M."/>
            <person name="Hughes G.M."/>
            <person name="Lavrichenko K."/>
            <person name="Devanna P."/>
            <person name="Winkler S."/>
            <person name="Jermiin L.S."/>
            <person name="Skirmuntt E.C."/>
            <person name="Katzourakis A."/>
            <person name="Burkitt-Gray L."/>
            <person name="Ray D.A."/>
            <person name="Sullivan K.A.M."/>
            <person name="Roscito J.G."/>
            <person name="Kirilenko B.M."/>
            <person name="Davalos L.M."/>
            <person name="Corthals A.P."/>
            <person name="Power M.L."/>
            <person name="Jones G."/>
            <person name="Ransome R.D."/>
            <person name="Dechmann D.K.N."/>
            <person name="Locatelli A.G."/>
            <person name="Puechmaille S.J."/>
            <person name="Fedrigo O."/>
            <person name="Jarvis E.D."/>
            <person name="Hiller M."/>
            <person name="Vernes S.C."/>
            <person name="Myers E.W."/>
            <person name="Teeling E.C."/>
        </authorList>
    </citation>
    <scope>NUCLEOTIDE SEQUENCE [LARGE SCALE GENOMIC DNA]</scope>
    <source>
        <strain evidence="23">MRhiFer1</strain>
        <tissue evidence="23">Lung</tissue>
    </source>
</reference>
<keyword evidence="15" id="KW-0406">Ion transport</keyword>
<dbReference type="GO" id="GO:1990573">
    <property type="term" value="P:potassium ion import across plasma membrane"/>
    <property type="evidence" value="ECO:0007669"/>
    <property type="project" value="TreeGrafter"/>
</dbReference>
<evidence type="ECO:0000256" key="10">
    <source>
        <dbReference type="ARBA" id="ARBA00022692"/>
    </source>
</evidence>
<dbReference type="Proteomes" id="UP000585614">
    <property type="component" value="Unassembled WGS sequence"/>
</dbReference>
<evidence type="ECO:0000256" key="14">
    <source>
        <dbReference type="ARBA" id="ARBA00023053"/>
    </source>
</evidence>
<dbReference type="Gene3D" id="1.20.5.170">
    <property type="match status" value="1"/>
</dbReference>
<keyword evidence="11" id="KW-0630">Potassium</keyword>
<dbReference type="GO" id="GO:0001671">
    <property type="term" value="F:ATPase activator activity"/>
    <property type="evidence" value="ECO:0007669"/>
    <property type="project" value="TreeGrafter"/>
</dbReference>
<dbReference type="Pfam" id="PF00287">
    <property type="entry name" value="Na_K-ATPase"/>
    <property type="match status" value="1"/>
</dbReference>
<evidence type="ECO:0000256" key="16">
    <source>
        <dbReference type="ARBA" id="ARBA00023136"/>
    </source>
</evidence>
<feature type="transmembrane region" description="Helical" evidence="22">
    <location>
        <begin position="36"/>
        <end position="61"/>
    </location>
</feature>
<evidence type="ECO:0000256" key="12">
    <source>
        <dbReference type="ARBA" id="ARBA00022968"/>
    </source>
</evidence>
<evidence type="ECO:0000256" key="1">
    <source>
        <dbReference type="ARBA" id="ARBA00003825"/>
    </source>
</evidence>
<comment type="function">
    <text evidence="1">Involved in cell adhesion and establishing epithelial cell polarity.</text>
</comment>
<dbReference type="GO" id="GO:0036376">
    <property type="term" value="P:sodium ion export across plasma membrane"/>
    <property type="evidence" value="ECO:0007669"/>
    <property type="project" value="TreeGrafter"/>
</dbReference>
<evidence type="ECO:0000256" key="7">
    <source>
        <dbReference type="ARBA" id="ARBA00022475"/>
    </source>
</evidence>
<keyword evidence="8" id="KW-0633">Potassium transport</keyword>
<evidence type="ECO:0000256" key="2">
    <source>
        <dbReference type="ARBA" id="ARBA00004135"/>
    </source>
</evidence>
<evidence type="ECO:0000256" key="5">
    <source>
        <dbReference type="ARBA" id="ARBA00022424"/>
    </source>
</evidence>
<keyword evidence="12" id="KW-0735">Signal-anchor</keyword>
<comment type="caution">
    <text evidence="23">The sequence shown here is derived from an EMBL/GenBank/DDBJ whole genome shotgun (WGS) entry which is preliminary data.</text>
</comment>
<dbReference type="InterPro" id="IPR038702">
    <property type="entry name" value="Na/K_ATPase_sub_beta_sf"/>
</dbReference>
<keyword evidence="7" id="KW-1003">Cell membrane</keyword>
<dbReference type="GO" id="GO:0016324">
    <property type="term" value="C:apical plasma membrane"/>
    <property type="evidence" value="ECO:0007669"/>
    <property type="project" value="UniProtKB-SubCell"/>
</dbReference>
<evidence type="ECO:0000313" key="24">
    <source>
        <dbReference type="Proteomes" id="UP000585614"/>
    </source>
</evidence>
<evidence type="ECO:0000256" key="11">
    <source>
        <dbReference type="ARBA" id="ARBA00022958"/>
    </source>
</evidence>
<keyword evidence="19" id="KW-0739">Sodium transport</keyword>
<evidence type="ECO:0000256" key="4">
    <source>
        <dbReference type="ARBA" id="ARBA00005876"/>
    </source>
</evidence>
<keyword evidence="6" id="KW-0813">Transport</keyword>
<keyword evidence="9" id="KW-0740">Sodium/potassium transport</keyword>
<evidence type="ECO:0000256" key="6">
    <source>
        <dbReference type="ARBA" id="ARBA00022448"/>
    </source>
</evidence>
<keyword evidence="16 22" id="KW-0472">Membrane</keyword>
<dbReference type="FunFam" id="1.20.5.170:FF:000062">
    <property type="entry name" value="Sodium/potassium-transporting ATPase subunit beta"/>
    <property type="match status" value="1"/>
</dbReference>
<evidence type="ECO:0000256" key="8">
    <source>
        <dbReference type="ARBA" id="ARBA00022538"/>
    </source>
</evidence>
<evidence type="ECO:0000256" key="9">
    <source>
        <dbReference type="ARBA" id="ARBA00022607"/>
    </source>
</evidence>
<keyword evidence="13 22" id="KW-1133">Transmembrane helix</keyword>
<comment type="subcellular location">
    <subcellularLocation>
        <location evidence="3">Apical cell membrane</location>
        <topology evidence="3">Single-pass type II membrane protein</topology>
    </subcellularLocation>
    <subcellularLocation>
        <location evidence="2">Cell membrane</location>
        <location evidence="2">Sarcolemma</location>
    </subcellularLocation>
</comment>
<evidence type="ECO:0000256" key="22">
    <source>
        <dbReference type="SAM" id="Phobius"/>
    </source>
</evidence>
<dbReference type="AlphaFoldDB" id="A0A7J7SVQ2"/>
<evidence type="ECO:0000256" key="3">
    <source>
        <dbReference type="ARBA" id="ARBA00004655"/>
    </source>
</evidence>
<accession>A0A7J7SVQ2</accession>
<dbReference type="GO" id="GO:0030007">
    <property type="term" value="P:intracellular potassium ion homeostasis"/>
    <property type="evidence" value="ECO:0007669"/>
    <property type="project" value="TreeGrafter"/>
</dbReference>
<dbReference type="GO" id="GO:0005890">
    <property type="term" value="C:sodium:potassium-exchanging ATPase complex"/>
    <property type="evidence" value="ECO:0007669"/>
    <property type="project" value="InterPro"/>
</dbReference>
<name>A0A7J7SVQ2_RHIFE</name>
<keyword evidence="17" id="KW-1015">Disulfide bond</keyword>
<keyword evidence="20" id="KW-0318">Glutathionylation</keyword>
<proteinExistence type="inferred from homology"/>
<dbReference type="GO" id="GO:0042383">
    <property type="term" value="C:sarcolemma"/>
    <property type="evidence" value="ECO:0007669"/>
    <property type="project" value="UniProtKB-SubCell"/>
</dbReference>
<evidence type="ECO:0000256" key="21">
    <source>
        <dbReference type="ARBA" id="ARBA00030472"/>
    </source>
</evidence>
<evidence type="ECO:0000256" key="15">
    <source>
        <dbReference type="ARBA" id="ARBA00023065"/>
    </source>
</evidence>
<sequence>MARGKAKEEGGWKKFIWNSEKKEFLGRTGGSWFKILLFYVIFYGCLAGIFIGTIQVLLLTIDEFRPTYQDRVAPPGLTQIPQIQKTEISFRPNDPKSYEAYVLNIIRFLEKYLQPLLAIQFTNVTLDTEIRVECKAYGENIGYSEKDRFQGRFDVKIEVKS</sequence>
<dbReference type="PANTHER" id="PTHR11523">
    <property type="entry name" value="SODIUM/POTASSIUM-DEPENDENT ATPASE BETA SUBUNIT"/>
    <property type="match status" value="1"/>
</dbReference>
<dbReference type="Gene3D" id="2.60.40.1660">
    <property type="entry name" value="Na, k-atpase alpha subunit"/>
    <property type="match status" value="2"/>
</dbReference>
<dbReference type="EMBL" id="JACAGC010000021">
    <property type="protein sequence ID" value="KAF6292450.1"/>
    <property type="molecule type" value="Genomic_DNA"/>
</dbReference>
<evidence type="ECO:0000256" key="17">
    <source>
        <dbReference type="ARBA" id="ARBA00023157"/>
    </source>
</evidence>
<organism evidence="23 24">
    <name type="scientific">Rhinolophus ferrumequinum</name>
    <name type="common">Greater horseshoe bat</name>
    <dbReference type="NCBI Taxonomy" id="59479"/>
    <lineage>
        <taxon>Eukaryota</taxon>
        <taxon>Metazoa</taxon>
        <taxon>Chordata</taxon>
        <taxon>Craniata</taxon>
        <taxon>Vertebrata</taxon>
        <taxon>Euteleostomi</taxon>
        <taxon>Mammalia</taxon>
        <taxon>Eutheria</taxon>
        <taxon>Laurasiatheria</taxon>
        <taxon>Chiroptera</taxon>
        <taxon>Yinpterochiroptera</taxon>
        <taxon>Rhinolophoidea</taxon>
        <taxon>Rhinolophidae</taxon>
        <taxon>Rhinolophinae</taxon>
        <taxon>Rhinolophus</taxon>
    </lineage>
</organism>
<evidence type="ECO:0000256" key="13">
    <source>
        <dbReference type="ARBA" id="ARBA00022989"/>
    </source>
</evidence>
<dbReference type="GO" id="GO:0006883">
    <property type="term" value="P:intracellular sodium ion homeostasis"/>
    <property type="evidence" value="ECO:0007669"/>
    <property type="project" value="TreeGrafter"/>
</dbReference>
<evidence type="ECO:0000256" key="20">
    <source>
        <dbReference type="ARBA" id="ARBA00023206"/>
    </source>
</evidence>
<dbReference type="PROSITE" id="PS00390">
    <property type="entry name" value="ATPASE_NA_K_BETA_1"/>
    <property type="match status" value="1"/>
</dbReference>
<keyword evidence="18" id="KW-0325">Glycoprotein</keyword>
<evidence type="ECO:0000256" key="18">
    <source>
        <dbReference type="ARBA" id="ARBA00023180"/>
    </source>
</evidence>
<dbReference type="InterPro" id="IPR000402">
    <property type="entry name" value="Na/K_ATPase_sub_beta"/>
</dbReference>
<keyword evidence="14" id="KW-0915">Sodium</keyword>
<gene>
    <name evidence="23" type="ORF">mRhiFer1_001200</name>
</gene>
<comment type="similarity">
    <text evidence="4">Belongs to the X(+)/potassium ATPases subunit beta family.</text>
</comment>
<evidence type="ECO:0000313" key="23">
    <source>
        <dbReference type="EMBL" id="KAF6292450.1"/>
    </source>
</evidence>
<protein>
    <recommendedName>
        <fullName evidence="5">Sodium/potassium-transporting ATPase subunit beta-1</fullName>
    </recommendedName>
    <alternativeName>
        <fullName evidence="21">Sodium/potassium-dependent ATPase subunit beta-1</fullName>
    </alternativeName>
</protein>